<evidence type="ECO:0000313" key="8">
    <source>
        <dbReference type="Proteomes" id="UP000031549"/>
    </source>
</evidence>
<dbReference type="GO" id="GO:0008235">
    <property type="term" value="F:metalloexopeptidase activity"/>
    <property type="evidence" value="ECO:0007669"/>
    <property type="project" value="TreeGrafter"/>
</dbReference>
<dbReference type="EMBL" id="JTCM02000062">
    <property type="protein sequence ID" value="NEU75227.1"/>
    <property type="molecule type" value="Genomic_DNA"/>
</dbReference>
<dbReference type="RefSeq" id="WP_039753215.1">
    <property type="nucleotide sequence ID" value="NZ_JTCM02000062.1"/>
</dbReference>
<evidence type="ECO:0000259" key="6">
    <source>
        <dbReference type="PROSITE" id="PS50249"/>
    </source>
</evidence>
<dbReference type="InterPro" id="IPR037518">
    <property type="entry name" value="MPN"/>
</dbReference>
<sequence>MTIKFSQEQLQTIRTHAENIYPQECCGIIIGYMALGKTVVEVILTENVWSIETAFDFPTDAKKDGKTPDVLNKSRRYAIAPEIMLKVQKEARSSSLNIIGIYHSHPDYPAIPSESDRILAWQEYSYIIVSVPNGKAGEIKSWHLNDTHQFQEEAIEIA</sequence>
<dbReference type="PANTHER" id="PTHR34858:SF1">
    <property type="entry name" value="CYSO-CYSTEINE PEPTIDASE"/>
    <property type="match status" value="1"/>
</dbReference>
<accession>A0A846HCE6</accession>
<gene>
    <name evidence="7" type="ORF">PI95_022365</name>
</gene>
<keyword evidence="5" id="KW-0482">Metalloprotease</keyword>
<evidence type="ECO:0000256" key="3">
    <source>
        <dbReference type="ARBA" id="ARBA00022801"/>
    </source>
</evidence>
<comment type="caution">
    <text evidence="7">The sequence shown here is derived from an EMBL/GenBank/DDBJ whole genome shotgun (WGS) entry which is preliminary data.</text>
</comment>
<dbReference type="CDD" id="cd08070">
    <property type="entry name" value="MPN_like"/>
    <property type="match status" value="1"/>
</dbReference>
<keyword evidence="1" id="KW-0645">Protease</keyword>
<proteinExistence type="predicted"/>
<reference evidence="7 8" key="1">
    <citation type="journal article" date="2015" name="Genome Announc.">
        <title>Draft Genome Sequence of Cyanobacterium Hassallia byssoidea Strain VB512170, Isolated from Monuments in India.</title>
        <authorList>
            <person name="Singh D."/>
            <person name="Chandrababunaidu M.M."/>
            <person name="Panda A."/>
            <person name="Sen D."/>
            <person name="Bhattacharyya S."/>
            <person name="Adhikary S.P."/>
            <person name="Tripathy S."/>
        </authorList>
    </citation>
    <scope>NUCLEOTIDE SEQUENCE [LARGE SCALE GENOMIC DNA]</scope>
    <source>
        <strain evidence="7 8">VB512170</strain>
    </source>
</reference>
<dbReference type="Proteomes" id="UP000031549">
    <property type="component" value="Unassembled WGS sequence"/>
</dbReference>
<protein>
    <submittedName>
        <fullName evidence="7">M67 family metallopeptidase</fullName>
    </submittedName>
</protein>
<keyword evidence="4" id="KW-0862">Zinc</keyword>
<evidence type="ECO:0000256" key="5">
    <source>
        <dbReference type="ARBA" id="ARBA00023049"/>
    </source>
</evidence>
<dbReference type="FunFam" id="3.40.140.10:FF:000085">
    <property type="entry name" value="Mov34/MPN/PAD-1 family protein"/>
    <property type="match status" value="1"/>
</dbReference>
<name>A0A846HCE6_9CYAN</name>
<dbReference type="Pfam" id="PF14464">
    <property type="entry name" value="Prok-JAB"/>
    <property type="match status" value="1"/>
</dbReference>
<dbReference type="GO" id="GO:0006508">
    <property type="term" value="P:proteolysis"/>
    <property type="evidence" value="ECO:0007669"/>
    <property type="project" value="UniProtKB-KW"/>
</dbReference>
<feature type="domain" description="MPN" evidence="6">
    <location>
        <begin position="3"/>
        <end position="155"/>
    </location>
</feature>
<keyword evidence="2" id="KW-0479">Metal-binding</keyword>
<dbReference type="Gene3D" id="3.40.140.10">
    <property type="entry name" value="Cytidine Deaminase, domain 2"/>
    <property type="match status" value="1"/>
</dbReference>
<organism evidence="7 8">
    <name type="scientific">Hassallia byssoidea VB512170</name>
    <dbReference type="NCBI Taxonomy" id="1304833"/>
    <lineage>
        <taxon>Bacteria</taxon>
        <taxon>Bacillati</taxon>
        <taxon>Cyanobacteriota</taxon>
        <taxon>Cyanophyceae</taxon>
        <taxon>Nostocales</taxon>
        <taxon>Tolypothrichaceae</taxon>
        <taxon>Hassallia</taxon>
    </lineage>
</organism>
<dbReference type="InterPro" id="IPR000555">
    <property type="entry name" value="JAMM/MPN+_dom"/>
</dbReference>
<dbReference type="SMART" id="SM00232">
    <property type="entry name" value="JAB_MPN"/>
    <property type="match status" value="1"/>
</dbReference>
<dbReference type="GO" id="GO:0008270">
    <property type="term" value="F:zinc ion binding"/>
    <property type="evidence" value="ECO:0007669"/>
    <property type="project" value="TreeGrafter"/>
</dbReference>
<dbReference type="AlphaFoldDB" id="A0A846HCE6"/>
<dbReference type="PANTHER" id="PTHR34858">
    <property type="entry name" value="CYSO-CYSTEINE PEPTIDASE"/>
    <property type="match status" value="1"/>
</dbReference>
<dbReference type="SUPFAM" id="SSF102712">
    <property type="entry name" value="JAB1/MPN domain"/>
    <property type="match status" value="1"/>
</dbReference>
<evidence type="ECO:0000256" key="2">
    <source>
        <dbReference type="ARBA" id="ARBA00022723"/>
    </source>
</evidence>
<evidence type="ECO:0000256" key="4">
    <source>
        <dbReference type="ARBA" id="ARBA00022833"/>
    </source>
</evidence>
<evidence type="ECO:0000256" key="1">
    <source>
        <dbReference type="ARBA" id="ARBA00022670"/>
    </source>
</evidence>
<dbReference type="InterPro" id="IPR028090">
    <property type="entry name" value="JAB_dom_prok"/>
</dbReference>
<dbReference type="PROSITE" id="PS50249">
    <property type="entry name" value="MPN"/>
    <property type="match status" value="1"/>
</dbReference>
<evidence type="ECO:0000313" key="7">
    <source>
        <dbReference type="EMBL" id="NEU75227.1"/>
    </source>
</evidence>
<dbReference type="InterPro" id="IPR051929">
    <property type="entry name" value="VirAsm_ModProt"/>
</dbReference>
<keyword evidence="8" id="KW-1185">Reference proteome</keyword>
<keyword evidence="3" id="KW-0378">Hydrolase</keyword>